<reference evidence="1 2" key="1">
    <citation type="submission" date="2014-12" db="EMBL/GenBank/DDBJ databases">
        <title>Draft genome sequence of Cohnella kolymensis strain B-2846.</title>
        <authorList>
            <person name="Karlyshev A.V."/>
            <person name="Kudryashova E.B."/>
        </authorList>
    </citation>
    <scope>NUCLEOTIDE SEQUENCE [LARGE SCALE GENOMIC DNA]</scope>
    <source>
        <strain evidence="1 2">VKM B-2846</strain>
    </source>
</reference>
<proteinExistence type="predicted"/>
<organism evidence="1 2">
    <name type="scientific">Cohnella kolymensis</name>
    <dbReference type="NCBI Taxonomy" id="1590652"/>
    <lineage>
        <taxon>Bacteria</taxon>
        <taxon>Bacillati</taxon>
        <taxon>Bacillota</taxon>
        <taxon>Bacilli</taxon>
        <taxon>Bacillales</taxon>
        <taxon>Paenibacillaceae</taxon>
        <taxon>Cohnella</taxon>
    </lineage>
</organism>
<evidence type="ECO:0000313" key="2">
    <source>
        <dbReference type="Proteomes" id="UP000054526"/>
    </source>
</evidence>
<dbReference type="EMBL" id="JXAL01000014">
    <property type="protein sequence ID" value="KIL36119.1"/>
    <property type="molecule type" value="Genomic_DNA"/>
</dbReference>
<keyword evidence="2" id="KW-1185">Reference proteome</keyword>
<accession>A0ABR5A4Z6</accession>
<comment type="caution">
    <text evidence="1">The sequence shown here is derived from an EMBL/GenBank/DDBJ whole genome shotgun (WGS) entry which is preliminary data.</text>
</comment>
<sequence>MIPFRNSVPYDIVINDVYVQECPFCKSTHVLLPIKPAEVKSIYGGARKRTVILPCCHSALKLIDADQDYLLSNRPLREL</sequence>
<evidence type="ECO:0000313" key="1">
    <source>
        <dbReference type="EMBL" id="KIL36119.1"/>
    </source>
</evidence>
<gene>
    <name evidence="1" type="ORF">SD71_09040</name>
</gene>
<name>A0ABR5A4Z6_9BACL</name>
<protein>
    <submittedName>
        <fullName evidence="1">Uncharacterized protein</fullName>
    </submittedName>
</protein>
<dbReference type="Proteomes" id="UP000054526">
    <property type="component" value="Unassembled WGS sequence"/>
</dbReference>